<feature type="region of interest" description="Disordered" evidence="1">
    <location>
        <begin position="1"/>
        <end position="115"/>
    </location>
</feature>
<dbReference type="InterPro" id="IPR038610">
    <property type="entry name" value="FliK-like_C_sf"/>
</dbReference>
<protein>
    <submittedName>
        <fullName evidence="3">Flagellar hook-length control protein FliK</fullName>
    </submittedName>
</protein>
<feature type="region of interest" description="Disordered" evidence="1">
    <location>
        <begin position="365"/>
        <end position="422"/>
    </location>
</feature>
<keyword evidence="4" id="KW-1185">Reference proteome</keyword>
<keyword evidence="3" id="KW-0966">Cell projection</keyword>
<evidence type="ECO:0000313" key="3">
    <source>
        <dbReference type="EMBL" id="MCL6270085.1"/>
    </source>
</evidence>
<keyword evidence="3" id="KW-0969">Cilium</keyword>
<dbReference type="Gene3D" id="3.30.750.140">
    <property type="match status" value="1"/>
</dbReference>
<gene>
    <name evidence="3" type="ORF">M3P05_09085</name>
</gene>
<keyword evidence="3" id="KW-0282">Flagellum</keyword>
<evidence type="ECO:0000313" key="4">
    <source>
        <dbReference type="Proteomes" id="UP001203338"/>
    </source>
</evidence>
<feature type="compositionally biased region" description="Polar residues" evidence="1">
    <location>
        <begin position="1"/>
        <end position="35"/>
    </location>
</feature>
<feature type="compositionally biased region" description="Basic and acidic residues" evidence="1">
    <location>
        <begin position="36"/>
        <end position="69"/>
    </location>
</feature>
<dbReference type="RefSeq" id="WP_249699234.1">
    <property type="nucleotide sequence ID" value="NZ_JAMFLX010000010.1"/>
</dbReference>
<feature type="compositionally biased region" description="Low complexity" evidence="1">
    <location>
        <begin position="256"/>
        <end position="266"/>
    </location>
</feature>
<feature type="compositionally biased region" description="Polar residues" evidence="1">
    <location>
        <begin position="104"/>
        <end position="115"/>
    </location>
</feature>
<dbReference type="Proteomes" id="UP001203338">
    <property type="component" value="Unassembled WGS sequence"/>
</dbReference>
<feature type="compositionally biased region" description="Polar residues" evidence="1">
    <location>
        <begin position="405"/>
        <end position="422"/>
    </location>
</feature>
<accession>A0ABT0PFI9</accession>
<proteinExistence type="predicted"/>
<dbReference type="Pfam" id="PF02120">
    <property type="entry name" value="Flg_hook"/>
    <property type="match status" value="1"/>
</dbReference>
<reference evidence="3 4" key="1">
    <citation type="submission" date="2022-05" db="EMBL/GenBank/DDBJ databases">
        <authorList>
            <person name="Park J.-S."/>
        </authorList>
    </citation>
    <scope>NUCLEOTIDE SEQUENCE [LARGE SCALE GENOMIC DNA]</scope>
    <source>
        <strain evidence="3 4">2012CJ34-2</strain>
    </source>
</reference>
<sequence>MSLISSLNQTPLNQTSLNQSKGADSIQKSDSQSDTAESKTSDGFDKLLDNEQPKTEKNTQKPISDKTDQTEEPTEPSSEVAENEVTELQDMVETQANWKAESGTPKTTDAVQQNTPENHVTQNAAAAVKNAVTEQTQEAVSISQIEQKATELTAKLAQQTSVANQNPLLAQKTAQSAENPEAFKQDTHTEHFDLEDVLVPQLKAEDKGTKTSLDIQQLVTRLNAPNAQPVAETSQATYAQAAATAQSTQSVASAQGSAQTAAAQQARPEAQPSLSMLSDPEWPDDLGQRLLRMSQGENGIKEVSLRLDPPSMGTLDIRLKIDENSLSVHFQSSSPQVRELLQNQAERLRANLGDSNMNLVDVDVSSGQEHKGQHASEQSGTWHSDGLAHSASDSDTSTSDDFEEQSPQPGSVSSNLFFSTYA</sequence>
<dbReference type="InterPro" id="IPR021136">
    <property type="entry name" value="Flagellar_hook_control-like_C"/>
</dbReference>
<evidence type="ECO:0000256" key="1">
    <source>
        <dbReference type="SAM" id="MobiDB-lite"/>
    </source>
</evidence>
<organism evidence="3 4">
    <name type="scientific">Parendozoicomonas callyspongiae</name>
    <dbReference type="NCBI Taxonomy" id="2942213"/>
    <lineage>
        <taxon>Bacteria</taxon>
        <taxon>Pseudomonadati</taxon>
        <taxon>Pseudomonadota</taxon>
        <taxon>Gammaproteobacteria</taxon>
        <taxon>Oceanospirillales</taxon>
        <taxon>Endozoicomonadaceae</taxon>
        <taxon>Parendozoicomonas</taxon>
    </lineage>
</organism>
<dbReference type="PANTHER" id="PTHR37533:SF2">
    <property type="entry name" value="FLAGELLAR HOOK-LENGTH CONTROL PROTEIN"/>
    <property type="match status" value="1"/>
</dbReference>
<feature type="region of interest" description="Disordered" evidence="1">
    <location>
        <begin position="256"/>
        <end position="286"/>
    </location>
</feature>
<dbReference type="InterPro" id="IPR052563">
    <property type="entry name" value="FliK"/>
</dbReference>
<dbReference type="EMBL" id="JAMFLX010000010">
    <property type="protein sequence ID" value="MCL6270085.1"/>
    <property type="molecule type" value="Genomic_DNA"/>
</dbReference>
<dbReference type="PANTHER" id="PTHR37533">
    <property type="entry name" value="FLAGELLAR HOOK-LENGTH CONTROL PROTEIN"/>
    <property type="match status" value="1"/>
</dbReference>
<comment type="caution">
    <text evidence="3">The sequence shown here is derived from an EMBL/GenBank/DDBJ whole genome shotgun (WGS) entry which is preliminary data.</text>
</comment>
<name>A0ABT0PFI9_9GAMM</name>
<feature type="domain" description="Flagellar hook-length control protein-like C-terminal" evidence="2">
    <location>
        <begin position="295"/>
        <end position="372"/>
    </location>
</feature>
<dbReference type="CDD" id="cd17470">
    <property type="entry name" value="T3SS_Flik_C"/>
    <property type="match status" value="1"/>
</dbReference>
<evidence type="ECO:0000259" key="2">
    <source>
        <dbReference type="Pfam" id="PF02120"/>
    </source>
</evidence>